<evidence type="ECO:0000256" key="1">
    <source>
        <dbReference type="SAM" id="MobiDB-lite"/>
    </source>
</evidence>
<accession>A0ABP5HI66</accession>
<protein>
    <recommendedName>
        <fullName evidence="5">Integral membrane protein</fullName>
    </recommendedName>
</protein>
<feature type="region of interest" description="Disordered" evidence="1">
    <location>
        <begin position="1"/>
        <end position="65"/>
    </location>
</feature>
<dbReference type="EMBL" id="BAAAPE010000007">
    <property type="protein sequence ID" value="GAA2072579.1"/>
    <property type="molecule type" value="Genomic_DNA"/>
</dbReference>
<gene>
    <name evidence="3" type="ORF">GCM10009801_25270</name>
</gene>
<evidence type="ECO:0000313" key="4">
    <source>
        <dbReference type="Proteomes" id="UP001500016"/>
    </source>
</evidence>
<dbReference type="RefSeq" id="WP_344527237.1">
    <property type="nucleotide sequence ID" value="NZ_BAAAPE010000007.1"/>
</dbReference>
<reference evidence="4" key="1">
    <citation type="journal article" date="2019" name="Int. J. Syst. Evol. Microbiol.">
        <title>The Global Catalogue of Microorganisms (GCM) 10K type strain sequencing project: providing services to taxonomists for standard genome sequencing and annotation.</title>
        <authorList>
            <consortium name="The Broad Institute Genomics Platform"/>
            <consortium name="The Broad Institute Genome Sequencing Center for Infectious Disease"/>
            <person name="Wu L."/>
            <person name="Ma J."/>
        </authorList>
    </citation>
    <scope>NUCLEOTIDE SEQUENCE [LARGE SCALE GENOMIC DNA]</scope>
    <source>
        <strain evidence="4">JCM 15478</strain>
    </source>
</reference>
<dbReference type="Pfam" id="PF19608">
    <property type="entry name" value="DUF6113"/>
    <property type="match status" value="1"/>
</dbReference>
<evidence type="ECO:0000256" key="2">
    <source>
        <dbReference type="SAM" id="Phobius"/>
    </source>
</evidence>
<evidence type="ECO:0008006" key="5">
    <source>
        <dbReference type="Google" id="ProtNLM"/>
    </source>
</evidence>
<feature type="transmembrane region" description="Helical" evidence="2">
    <location>
        <begin position="83"/>
        <end position="100"/>
    </location>
</feature>
<feature type="transmembrane region" description="Helical" evidence="2">
    <location>
        <begin position="159"/>
        <end position="188"/>
    </location>
</feature>
<feature type="compositionally biased region" description="Gly residues" evidence="1">
    <location>
        <begin position="19"/>
        <end position="33"/>
    </location>
</feature>
<proteinExistence type="predicted"/>
<keyword evidence="4" id="KW-1185">Reference proteome</keyword>
<sequence>MGAVSEQAGQKAGKKKGTAGSGGTGGGTGGGPRRGPAPRAAAGTAAKSPKAAGSAAGGSATGGSATGGGEGWGAWPVALGPRVLVYVALAVLGVLTGAAGTLVQSAWAPAGLLLALAGAVGLFWGGAKLCRTKVGAAAPGGGWAIAVLLMTASRPEGDFLFAAGIGSYVYLFGGILAAVMCTTIALPAPPVPANKYR</sequence>
<keyword evidence="2" id="KW-1133">Transmembrane helix</keyword>
<comment type="caution">
    <text evidence="3">The sequence shown here is derived from an EMBL/GenBank/DDBJ whole genome shotgun (WGS) entry which is preliminary data.</text>
</comment>
<feature type="transmembrane region" description="Helical" evidence="2">
    <location>
        <begin position="134"/>
        <end position="153"/>
    </location>
</feature>
<feature type="compositionally biased region" description="Low complexity" evidence="1">
    <location>
        <begin position="1"/>
        <end position="11"/>
    </location>
</feature>
<keyword evidence="2" id="KW-0472">Membrane</keyword>
<feature type="transmembrane region" description="Helical" evidence="2">
    <location>
        <begin position="106"/>
        <end position="127"/>
    </location>
</feature>
<feature type="compositionally biased region" description="Low complexity" evidence="1">
    <location>
        <begin position="37"/>
        <end position="54"/>
    </location>
</feature>
<feature type="compositionally biased region" description="Gly residues" evidence="1">
    <location>
        <begin position="55"/>
        <end position="65"/>
    </location>
</feature>
<keyword evidence="2" id="KW-0812">Transmembrane</keyword>
<organism evidence="3 4">
    <name type="scientific">Streptomyces albiaxialis</name>
    <dbReference type="NCBI Taxonomy" id="329523"/>
    <lineage>
        <taxon>Bacteria</taxon>
        <taxon>Bacillati</taxon>
        <taxon>Actinomycetota</taxon>
        <taxon>Actinomycetes</taxon>
        <taxon>Kitasatosporales</taxon>
        <taxon>Streptomycetaceae</taxon>
        <taxon>Streptomyces</taxon>
    </lineage>
</organism>
<evidence type="ECO:0000313" key="3">
    <source>
        <dbReference type="EMBL" id="GAA2072579.1"/>
    </source>
</evidence>
<dbReference type="InterPro" id="IPR046095">
    <property type="entry name" value="DUF6113"/>
</dbReference>
<dbReference type="Proteomes" id="UP001500016">
    <property type="component" value="Unassembled WGS sequence"/>
</dbReference>
<name>A0ABP5HI66_9ACTN</name>